<dbReference type="GO" id="GO:0005886">
    <property type="term" value="C:plasma membrane"/>
    <property type="evidence" value="ECO:0007669"/>
    <property type="project" value="TreeGrafter"/>
</dbReference>
<dbReference type="GO" id="GO:0012505">
    <property type="term" value="C:endomembrane system"/>
    <property type="evidence" value="ECO:0007669"/>
    <property type="project" value="UniProtKB-SubCell"/>
</dbReference>
<evidence type="ECO:0000256" key="2">
    <source>
        <dbReference type="ARBA" id="ARBA00010036"/>
    </source>
</evidence>
<dbReference type="PANTHER" id="PTHR11731">
    <property type="entry name" value="PROTEASE FAMILY S9B,C DIPEPTIDYL-PEPTIDASE IV-RELATED"/>
    <property type="match status" value="1"/>
</dbReference>
<evidence type="ECO:0000256" key="10">
    <source>
        <dbReference type="ARBA" id="ARBA00023136"/>
    </source>
</evidence>
<comment type="caution">
    <text evidence="17">The sequence shown here is derived from an EMBL/GenBank/DDBJ whole genome shotgun (WGS) entry which is preliminary data.</text>
</comment>
<comment type="similarity">
    <text evidence="2">Belongs to the peptidase S9B family. DPPIV subfamily.</text>
</comment>
<evidence type="ECO:0008006" key="19">
    <source>
        <dbReference type="Google" id="ProtNLM"/>
    </source>
</evidence>
<evidence type="ECO:0000256" key="8">
    <source>
        <dbReference type="ARBA" id="ARBA00022968"/>
    </source>
</evidence>
<dbReference type="InterPro" id="IPR050278">
    <property type="entry name" value="Serine_Prot_S9B/DPPIV"/>
</dbReference>
<evidence type="ECO:0000256" key="14">
    <source>
        <dbReference type="SAM" id="Phobius"/>
    </source>
</evidence>
<keyword evidence="5 14" id="KW-0812">Transmembrane</keyword>
<comment type="function">
    <text evidence="13">Removes N-terminal dipeptides sequentially from polypeptides. Essential for control of distal tip cell migration.</text>
</comment>
<comment type="subcellular location">
    <subcellularLocation>
        <location evidence="12">Endomembrane system</location>
        <topology evidence="12">Single-pass membrane protein</topology>
    </subcellularLocation>
    <subcellularLocation>
        <location evidence="1">Membrane</location>
        <topology evidence="1">Single-pass type II membrane protein</topology>
    </subcellularLocation>
</comment>
<name>A0A2A2JPA4_9BILA</name>
<dbReference type="Gene3D" id="3.40.50.1820">
    <property type="entry name" value="alpha/beta hydrolase"/>
    <property type="match status" value="1"/>
</dbReference>
<dbReference type="Proteomes" id="UP000218231">
    <property type="component" value="Unassembled WGS sequence"/>
</dbReference>
<evidence type="ECO:0000256" key="12">
    <source>
        <dbReference type="ARBA" id="ARBA00037847"/>
    </source>
</evidence>
<evidence type="ECO:0000256" key="13">
    <source>
        <dbReference type="ARBA" id="ARBA00058505"/>
    </source>
</evidence>
<sequence>MWASSNLYSSKYMIIHHKYDKEITTASPQERDWKGIGTALLVILFICSIIMACVFLFTPLSASEKMLRPPLTLRDLTALRPPLLCVEWFDNRNLHIATAAGIYVLDIDTGTQERLLDRETVPPASIIVPSFDRQYLAIFSPAPNPGMNPLNVSYFISIKYRKNQVSYKVSAGAKETSTQKAFIWNPKSNSFVFVQDNHVYYSDYVETDPIRISDGKGEHGLFDWVYNEEIFNKRAAIWWAPSGDLLAFASTANKAEKTIVLTSYIKDISYPIVSELPYPKVNDRHLPKFYLSIWNRKTRQTNAMDVQLRDSLAHHYLFAVHWIKYNGKETLIAIWTNRFQNFLSFTLCATDTAICKLVFEYKYPYGTYSSPEDFRSIAVRNESVYIILPKAHKDGNTYQHIASVLLDSGNVRTKPTFFSLGPYDIQHIYSLKEKSNSLYFLAAAPAPTSRHLFVVDIVNEESHCITCGMPNCTFQSNIFTPDMEKLLINCQGPSPPRVFFSKFKNTTTLGQMVEVTDNSTAHYHTTIENTAIPLVINDTVPLGNSFYALFQLVLPFDQMEKANYRSLPLLVYVYAGPNSQSVTDAFKLDFEEFLASNKQYAVLRIDGRGAANRGWRYKTPIIGALGSVEISDQIEATRRILNRYPFLDSSRTAIYGWSYGGFASLNVVEMAPRGYFKCAISVAPVTNFLYYDATYTERYMGNAQPQAYATGDVTRPDIEKFNTTRLLLMHGLQDDNVHFQNSAIFIEELQKQGIDFDLMVYPNQAHSISRRRDHVYKKIMNFLERCFA</sequence>
<evidence type="ECO:0000313" key="17">
    <source>
        <dbReference type="EMBL" id="PAV63483.1"/>
    </source>
</evidence>
<feature type="transmembrane region" description="Helical" evidence="14">
    <location>
        <begin position="36"/>
        <end position="58"/>
    </location>
</feature>
<dbReference type="EMBL" id="LIAE01010304">
    <property type="protein sequence ID" value="PAV63483.1"/>
    <property type="molecule type" value="Genomic_DNA"/>
</dbReference>
<keyword evidence="10 14" id="KW-0472">Membrane</keyword>
<accession>A0A2A2JPA4</accession>
<dbReference type="GO" id="GO:0006508">
    <property type="term" value="P:proteolysis"/>
    <property type="evidence" value="ECO:0007669"/>
    <property type="project" value="UniProtKB-KW"/>
</dbReference>
<evidence type="ECO:0000259" key="16">
    <source>
        <dbReference type="Pfam" id="PF00930"/>
    </source>
</evidence>
<organism evidence="17 18">
    <name type="scientific">Diploscapter pachys</name>
    <dbReference type="NCBI Taxonomy" id="2018661"/>
    <lineage>
        <taxon>Eukaryota</taxon>
        <taxon>Metazoa</taxon>
        <taxon>Ecdysozoa</taxon>
        <taxon>Nematoda</taxon>
        <taxon>Chromadorea</taxon>
        <taxon>Rhabditida</taxon>
        <taxon>Rhabditina</taxon>
        <taxon>Rhabditomorpha</taxon>
        <taxon>Rhabditoidea</taxon>
        <taxon>Rhabditidae</taxon>
        <taxon>Diploscapter</taxon>
    </lineage>
</organism>
<evidence type="ECO:0000256" key="5">
    <source>
        <dbReference type="ARBA" id="ARBA00022692"/>
    </source>
</evidence>
<dbReference type="InterPro" id="IPR002469">
    <property type="entry name" value="Peptidase_S9B_N"/>
</dbReference>
<evidence type="ECO:0000256" key="6">
    <source>
        <dbReference type="ARBA" id="ARBA00022801"/>
    </source>
</evidence>
<keyword evidence="18" id="KW-1185">Reference proteome</keyword>
<evidence type="ECO:0000313" key="18">
    <source>
        <dbReference type="Proteomes" id="UP000218231"/>
    </source>
</evidence>
<dbReference type="OrthoDB" id="16520at2759"/>
<gene>
    <name evidence="17" type="ORF">WR25_01437</name>
</gene>
<evidence type="ECO:0000259" key="15">
    <source>
        <dbReference type="Pfam" id="PF00326"/>
    </source>
</evidence>
<dbReference type="SUPFAM" id="SSF53474">
    <property type="entry name" value="alpha/beta-Hydrolases"/>
    <property type="match status" value="1"/>
</dbReference>
<protein>
    <recommendedName>
        <fullName evidence="19">Peptidase S9 prolyl oligopeptidase catalytic domain-containing protein</fullName>
    </recommendedName>
</protein>
<evidence type="ECO:0000256" key="11">
    <source>
        <dbReference type="ARBA" id="ARBA00023180"/>
    </source>
</evidence>
<keyword evidence="8" id="KW-0735">Signal-anchor</keyword>
<evidence type="ECO:0000256" key="9">
    <source>
        <dbReference type="ARBA" id="ARBA00022989"/>
    </source>
</evidence>
<dbReference type="STRING" id="2018661.A0A2A2JPA4"/>
<dbReference type="FunFam" id="3.40.50.1820:FF:000003">
    <property type="entry name" value="Dipeptidyl peptidase 4"/>
    <property type="match status" value="1"/>
</dbReference>
<proteinExistence type="inferred from homology"/>
<evidence type="ECO:0000256" key="7">
    <source>
        <dbReference type="ARBA" id="ARBA00022825"/>
    </source>
</evidence>
<keyword evidence="6" id="KW-0378">Hydrolase</keyword>
<dbReference type="PANTHER" id="PTHR11731:SF200">
    <property type="entry name" value="DIPEPTIDYL PEPTIDASE 10, ISOFORM B"/>
    <property type="match status" value="1"/>
</dbReference>
<dbReference type="Pfam" id="PF00326">
    <property type="entry name" value="Peptidase_S9"/>
    <property type="match status" value="1"/>
</dbReference>
<dbReference type="GO" id="GO:0004177">
    <property type="term" value="F:aminopeptidase activity"/>
    <property type="evidence" value="ECO:0007669"/>
    <property type="project" value="UniProtKB-KW"/>
</dbReference>
<feature type="domain" description="Dipeptidylpeptidase IV N-terminal" evidence="16">
    <location>
        <begin position="169"/>
        <end position="496"/>
    </location>
</feature>
<keyword evidence="3" id="KW-0031">Aminopeptidase</keyword>
<dbReference type="Pfam" id="PF00930">
    <property type="entry name" value="DPPIV_N"/>
    <property type="match status" value="1"/>
</dbReference>
<reference evidence="17 18" key="1">
    <citation type="journal article" date="2017" name="Curr. Biol.">
        <title>Genome architecture and evolution of a unichromosomal asexual nematode.</title>
        <authorList>
            <person name="Fradin H."/>
            <person name="Zegar C."/>
            <person name="Gutwein M."/>
            <person name="Lucas J."/>
            <person name="Kovtun M."/>
            <person name="Corcoran D."/>
            <person name="Baugh L.R."/>
            <person name="Kiontke K."/>
            <person name="Gunsalus K."/>
            <person name="Fitch D.H."/>
            <person name="Piano F."/>
        </authorList>
    </citation>
    <scope>NUCLEOTIDE SEQUENCE [LARGE SCALE GENOMIC DNA]</scope>
    <source>
        <strain evidence="17">PF1309</strain>
    </source>
</reference>
<keyword evidence="4" id="KW-0645">Protease</keyword>
<evidence type="ECO:0000256" key="3">
    <source>
        <dbReference type="ARBA" id="ARBA00022438"/>
    </source>
</evidence>
<evidence type="ECO:0000256" key="1">
    <source>
        <dbReference type="ARBA" id="ARBA00004606"/>
    </source>
</evidence>
<dbReference type="Gene3D" id="2.140.10.30">
    <property type="entry name" value="Dipeptidylpeptidase IV, N-terminal domain"/>
    <property type="match status" value="1"/>
</dbReference>
<keyword evidence="11" id="KW-0325">Glycoprotein</keyword>
<dbReference type="AlphaFoldDB" id="A0A2A2JPA4"/>
<dbReference type="GO" id="GO:0008239">
    <property type="term" value="F:dipeptidyl-peptidase activity"/>
    <property type="evidence" value="ECO:0007669"/>
    <property type="project" value="TreeGrafter"/>
</dbReference>
<keyword evidence="7" id="KW-0720">Serine protease</keyword>
<keyword evidence="9 14" id="KW-1133">Transmembrane helix</keyword>
<dbReference type="InterPro" id="IPR029058">
    <property type="entry name" value="AB_hydrolase_fold"/>
</dbReference>
<evidence type="ECO:0000256" key="4">
    <source>
        <dbReference type="ARBA" id="ARBA00022670"/>
    </source>
</evidence>
<dbReference type="GO" id="GO:0008236">
    <property type="term" value="F:serine-type peptidase activity"/>
    <property type="evidence" value="ECO:0007669"/>
    <property type="project" value="UniProtKB-KW"/>
</dbReference>
<dbReference type="InterPro" id="IPR001375">
    <property type="entry name" value="Peptidase_S9_cat"/>
</dbReference>
<feature type="domain" description="Peptidase S9 prolyl oligopeptidase catalytic" evidence="15">
    <location>
        <begin position="589"/>
        <end position="787"/>
    </location>
</feature>
<dbReference type="SUPFAM" id="SSF82171">
    <property type="entry name" value="DPP6 N-terminal domain-like"/>
    <property type="match status" value="1"/>
</dbReference>